<keyword evidence="9" id="KW-1185">Reference proteome</keyword>
<gene>
    <name evidence="8" type="ORF">NFI88_14680</name>
</gene>
<dbReference type="InterPro" id="IPR015421">
    <property type="entry name" value="PyrdxlP-dep_Trfase_major"/>
</dbReference>
<keyword evidence="4" id="KW-0663">Pyridoxal phosphate</keyword>
<dbReference type="CDD" id="cd00609">
    <property type="entry name" value="AAT_like"/>
    <property type="match status" value="1"/>
</dbReference>
<organism evidence="8 9">
    <name type="scientific">Rhizosaccharibacter radicis</name>
    <dbReference type="NCBI Taxonomy" id="2782605"/>
    <lineage>
        <taxon>Bacteria</taxon>
        <taxon>Pseudomonadati</taxon>
        <taxon>Pseudomonadota</taxon>
        <taxon>Alphaproteobacteria</taxon>
        <taxon>Acetobacterales</taxon>
        <taxon>Acetobacteraceae</taxon>
        <taxon>Rhizosaccharibacter</taxon>
    </lineage>
</organism>
<dbReference type="GO" id="GO:0008483">
    <property type="term" value="F:transaminase activity"/>
    <property type="evidence" value="ECO:0007669"/>
    <property type="project" value="UniProtKB-KW"/>
</dbReference>
<proteinExistence type="inferred from homology"/>
<sequence length="383" mass="39641">MAPGVRHGRRAVLAGLAAGAALPAIAPAAPMVAPRAAASPGLAPVPLRLSLNENPFGPSPAAARALAAALPQVNRYGDQAAVDVLLDRIVALEGVAREQIVLGEILAPLGLFLAAGAAAGAPAGGRFVYSAPGYTALVDAGRPLGAVPVGVPLDAALRNDLPALSRAATGDTRALYLVNPHNPSGTTNDPASFERFLREVSARTLVVVDEAYLEYDDMRRSAVALTRAGANVAVFRTLDKIYGLAGLPVGYLLAPRALAGALRATGLADPHDIGRLALAAAAGALGDQDWVRQVRGRIVAGRTRLTATLDRLGLRHSDSHANFVFFQVSPTEHGGADRFRRRLAEQGLLVGKPFPPLNDWIRISVGTEAEVSRTIAALQASAG</sequence>
<keyword evidence="3" id="KW-0808">Transferase</keyword>
<keyword evidence="6" id="KW-0732">Signal</keyword>
<dbReference type="InterPro" id="IPR004839">
    <property type="entry name" value="Aminotransferase_I/II_large"/>
</dbReference>
<comment type="caution">
    <text evidence="8">The sequence shown here is derived from an EMBL/GenBank/DDBJ whole genome shotgun (WGS) entry which is preliminary data.</text>
</comment>
<name>A0ABT1W1P5_9PROT</name>
<dbReference type="PROSITE" id="PS51318">
    <property type="entry name" value="TAT"/>
    <property type="match status" value="1"/>
</dbReference>
<accession>A0ABT1W1P5</accession>
<comment type="similarity">
    <text evidence="1">Belongs to the class-II pyridoxal-phosphate-dependent aminotransferase family. Histidinol-phosphate aminotransferase subfamily.</text>
</comment>
<dbReference type="InterPro" id="IPR006311">
    <property type="entry name" value="TAT_signal"/>
</dbReference>
<evidence type="ECO:0000256" key="2">
    <source>
        <dbReference type="ARBA" id="ARBA00022576"/>
    </source>
</evidence>
<evidence type="ECO:0000256" key="4">
    <source>
        <dbReference type="ARBA" id="ARBA00022898"/>
    </source>
</evidence>
<evidence type="ECO:0000256" key="5">
    <source>
        <dbReference type="ARBA" id="ARBA00029440"/>
    </source>
</evidence>
<dbReference type="InterPro" id="IPR050106">
    <property type="entry name" value="HistidinolP_aminotransfase"/>
</dbReference>
<feature type="chain" id="PRO_5046231662" evidence="6">
    <location>
        <begin position="29"/>
        <end position="383"/>
    </location>
</feature>
<dbReference type="InterPro" id="IPR015424">
    <property type="entry name" value="PyrdxlP-dep_Trfase"/>
</dbReference>
<dbReference type="PANTHER" id="PTHR43643">
    <property type="entry name" value="HISTIDINOL-PHOSPHATE AMINOTRANSFERASE 2"/>
    <property type="match status" value="1"/>
</dbReference>
<evidence type="ECO:0000256" key="3">
    <source>
        <dbReference type="ARBA" id="ARBA00022679"/>
    </source>
</evidence>
<feature type="signal peptide" evidence="6">
    <location>
        <begin position="1"/>
        <end position="28"/>
    </location>
</feature>
<dbReference type="EMBL" id="JAMZEJ010000009">
    <property type="protein sequence ID" value="MCQ8242082.1"/>
    <property type="molecule type" value="Genomic_DNA"/>
</dbReference>
<evidence type="ECO:0000313" key="8">
    <source>
        <dbReference type="EMBL" id="MCQ8242082.1"/>
    </source>
</evidence>
<dbReference type="Proteomes" id="UP001524547">
    <property type="component" value="Unassembled WGS sequence"/>
</dbReference>
<dbReference type="RefSeq" id="WP_422920836.1">
    <property type="nucleotide sequence ID" value="NZ_JAMZEJ010000009.1"/>
</dbReference>
<evidence type="ECO:0000313" key="9">
    <source>
        <dbReference type="Proteomes" id="UP001524547"/>
    </source>
</evidence>
<comment type="pathway">
    <text evidence="5">Amino-acid biosynthesis.</text>
</comment>
<keyword evidence="2 8" id="KW-0032">Aminotransferase</keyword>
<dbReference type="InterPro" id="IPR015422">
    <property type="entry name" value="PyrdxlP-dep_Trfase_small"/>
</dbReference>
<dbReference type="Pfam" id="PF00155">
    <property type="entry name" value="Aminotran_1_2"/>
    <property type="match status" value="1"/>
</dbReference>
<dbReference type="PANTHER" id="PTHR43643:SF3">
    <property type="entry name" value="HISTIDINOL-PHOSPHATE AMINOTRANSFERASE"/>
    <property type="match status" value="1"/>
</dbReference>
<protein>
    <submittedName>
        <fullName evidence="8">Histidinol-phosphate aminotransferase family protein</fullName>
    </submittedName>
</protein>
<evidence type="ECO:0000259" key="7">
    <source>
        <dbReference type="Pfam" id="PF00155"/>
    </source>
</evidence>
<dbReference type="SUPFAM" id="SSF53383">
    <property type="entry name" value="PLP-dependent transferases"/>
    <property type="match status" value="1"/>
</dbReference>
<feature type="domain" description="Aminotransferase class I/classII large" evidence="7">
    <location>
        <begin position="47"/>
        <end position="378"/>
    </location>
</feature>
<evidence type="ECO:0000256" key="6">
    <source>
        <dbReference type="SAM" id="SignalP"/>
    </source>
</evidence>
<evidence type="ECO:0000256" key="1">
    <source>
        <dbReference type="ARBA" id="ARBA00007970"/>
    </source>
</evidence>
<dbReference type="Gene3D" id="3.40.640.10">
    <property type="entry name" value="Type I PLP-dependent aspartate aminotransferase-like (Major domain)"/>
    <property type="match status" value="1"/>
</dbReference>
<dbReference type="Gene3D" id="3.90.1150.10">
    <property type="entry name" value="Aspartate Aminotransferase, domain 1"/>
    <property type="match status" value="1"/>
</dbReference>
<reference evidence="8 9" key="1">
    <citation type="submission" date="2022-06" db="EMBL/GenBank/DDBJ databases">
        <title>Rhizosaccharibacter gen. nov. sp. nov. KSS12, endophytic bacteria isolated from sugarcane.</title>
        <authorList>
            <person name="Pitiwittayakul N."/>
        </authorList>
    </citation>
    <scope>NUCLEOTIDE SEQUENCE [LARGE SCALE GENOMIC DNA]</scope>
    <source>
        <strain evidence="8 9">KSS12</strain>
    </source>
</reference>